<dbReference type="PANTHER" id="PTHR31616">
    <property type="entry name" value="TREHALASE"/>
    <property type="match status" value="1"/>
</dbReference>
<gene>
    <name evidence="2" type="ordered locus">M1425_0261</name>
</gene>
<dbReference type="Pfam" id="PF00723">
    <property type="entry name" value="Glyco_hydro_15"/>
    <property type="match status" value="1"/>
</dbReference>
<dbReference type="SUPFAM" id="SSF74650">
    <property type="entry name" value="Galactose mutarotase-like"/>
    <property type="match status" value="1"/>
</dbReference>
<dbReference type="SUPFAM" id="SSF48208">
    <property type="entry name" value="Six-hairpin glycosidases"/>
    <property type="match status" value="1"/>
</dbReference>
<evidence type="ECO:0000259" key="1">
    <source>
        <dbReference type="Pfam" id="PF00723"/>
    </source>
</evidence>
<evidence type="ECO:0000313" key="3">
    <source>
        <dbReference type="Proteomes" id="UP000001350"/>
    </source>
</evidence>
<dbReference type="GO" id="GO:0030246">
    <property type="term" value="F:carbohydrate binding"/>
    <property type="evidence" value="ECO:0007669"/>
    <property type="project" value="InterPro"/>
</dbReference>
<dbReference type="InterPro" id="IPR011613">
    <property type="entry name" value="GH15-like"/>
</dbReference>
<protein>
    <submittedName>
        <fullName evidence="2">Glycoside hydrolase 15-related</fullName>
    </submittedName>
</protein>
<dbReference type="PANTHER" id="PTHR31616:SF13">
    <property type="entry name" value="GLUCAN 1,4-ALPHA-GLUCOSIDASE"/>
    <property type="match status" value="1"/>
</dbReference>
<dbReference type="GO" id="GO:0004553">
    <property type="term" value="F:hydrolase activity, hydrolyzing O-glycosyl compounds"/>
    <property type="evidence" value="ECO:0007669"/>
    <property type="project" value="TreeGrafter"/>
</dbReference>
<dbReference type="GeneID" id="84060740"/>
<sequence>MTRYLILGNGSLTVLYDSNFTIREIYWPLTTTNNLHRGRFGIFANGKFSWLDNLNPKIGYLDDTLAAYSSFSFEGVNFYLEDVIDMAYDIWIRKVSVKDVKDRDVRVFTAFDFHVGGTPDGNTALFDPYSESMIQYKGSRWFLLSSSIPFYQYATGIKEYKGLLGTWKDCEDGELSGNPIAQGSVDFASSFKLYGEDFYIWLVAGKNYSEAKGLSDYVRKRTPAILFKRVKDYWRAWLSKVNDYGEYDSILRRSLLILQSHVQNNGAIVASLDTDIMKFNRDTYNYVWHRDAVFCILALELMGYFDRSRQFFEFTRRLFTINGALFHKYTVDGHFGSTWHPWTLDYLPIQEDETALVLYALWFHFSKWKDVDFIKTYYRPMVKGIADFLVNYREKATGLPLPSFDLWEERIGTHFYTTITVIAGLRAAADFARYFGEDELAQKYETVADQMRNSLDLFWVGDHYARTIYMKEGQVHKIDETVDSSILLAPIFNVIPMSDSRFIKNLETVIEKLSVKRGLVRYEGDQYLRGGNNSNIWFISTLWLSQVYSLMGEKDKAKEKIDWVLSKSLPTGVIPEQIDDNDKYPSVSPLAWSHAELIRAIYALRNGTLDPK</sequence>
<dbReference type="EMBL" id="CP001400">
    <property type="protein sequence ID" value="ACP37151.1"/>
    <property type="molecule type" value="Genomic_DNA"/>
</dbReference>
<dbReference type="Proteomes" id="UP000001350">
    <property type="component" value="Chromosome"/>
</dbReference>
<feature type="domain" description="GH15-like" evidence="1">
    <location>
        <begin position="248"/>
        <end position="601"/>
    </location>
</feature>
<dbReference type="InterPro" id="IPR012341">
    <property type="entry name" value="6hp_glycosidase-like_sf"/>
</dbReference>
<dbReference type="KEGG" id="sia:M1425_0261"/>
<name>C3MUB7_SACI4</name>
<dbReference type="CAZy" id="GH15">
    <property type="family name" value="Glycoside Hydrolase Family 15"/>
</dbReference>
<dbReference type="HOGENOM" id="CLU_028187_0_0_2"/>
<reference evidence="2 3" key="1">
    <citation type="journal article" date="2009" name="Proc. Natl. Acad. Sci. U.S.A.">
        <title>Biogeography of the Sulfolobus islandicus pan-genome.</title>
        <authorList>
            <person name="Reno M.L."/>
            <person name="Held N.L."/>
            <person name="Fields C.J."/>
            <person name="Burke P.V."/>
            <person name="Whitaker R.J."/>
        </authorList>
    </citation>
    <scope>NUCLEOTIDE SEQUENCE [LARGE SCALE GENOMIC DNA]</scope>
    <source>
        <strain evidence="3">M.14.25 / Kamchatka #1</strain>
    </source>
</reference>
<dbReference type="GO" id="GO:0005975">
    <property type="term" value="P:carbohydrate metabolic process"/>
    <property type="evidence" value="ECO:0007669"/>
    <property type="project" value="InterPro"/>
</dbReference>
<dbReference type="Gene3D" id="1.50.10.10">
    <property type="match status" value="1"/>
</dbReference>
<evidence type="ECO:0000313" key="2">
    <source>
        <dbReference type="EMBL" id="ACP37151.1"/>
    </source>
</evidence>
<organism evidence="2 3">
    <name type="scientific">Saccharolobus islandicus (strain M.14.25 / Kamchatka #1)</name>
    <name type="common">Sulfolobus islandicus</name>
    <dbReference type="NCBI Taxonomy" id="427317"/>
    <lineage>
        <taxon>Archaea</taxon>
        <taxon>Thermoproteota</taxon>
        <taxon>Thermoprotei</taxon>
        <taxon>Sulfolobales</taxon>
        <taxon>Sulfolobaceae</taxon>
        <taxon>Saccharolobus</taxon>
    </lineage>
</organism>
<dbReference type="RefSeq" id="WP_012710432.1">
    <property type="nucleotide sequence ID" value="NC_012588.1"/>
</dbReference>
<dbReference type="InterPro" id="IPR011013">
    <property type="entry name" value="Gal_mutarotase_sf_dom"/>
</dbReference>
<accession>C3MUB7</accession>
<dbReference type="AlphaFoldDB" id="C3MUB7"/>
<dbReference type="InterPro" id="IPR008928">
    <property type="entry name" value="6-hairpin_glycosidase_sf"/>
</dbReference>
<proteinExistence type="predicted"/>
<keyword evidence="2" id="KW-0378">Hydrolase</keyword>